<gene>
    <name evidence="1" type="ORF">JS528_11070</name>
</gene>
<reference evidence="1 2" key="1">
    <citation type="journal article" date="2021" name="Environ. Microbiol.">
        <title>Genetic insights into the dark matter of the mammalian gut microbiota through targeted genome reconstruction.</title>
        <authorList>
            <person name="Lugli G.A."/>
            <person name="Alessandri G."/>
            <person name="Milani C."/>
            <person name="Viappiani A."/>
            <person name="Fontana F."/>
            <person name="Tarracchini C."/>
            <person name="Mancabelli L."/>
            <person name="Argentini C."/>
            <person name="Ruiz L."/>
            <person name="Margolles A."/>
            <person name="van Sinderen D."/>
            <person name="Turroni F."/>
            <person name="Ventura M."/>
        </authorList>
    </citation>
    <scope>NUCLEOTIDE SEQUENCE [LARGE SCALE GENOMIC DNA]</scope>
    <source>
        <strain evidence="1 2">MA2</strain>
    </source>
</reference>
<comment type="caution">
    <text evidence="1">The sequence shown here is derived from an EMBL/GenBank/DDBJ whole genome shotgun (WGS) entry which is preliminary data.</text>
</comment>
<dbReference type="EMBL" id="JAFEJS010000018">
    <property type="protein sequence ID" value="MBT1173860.1"/>
    <property type="molecule type" value="Genomic_DNA"/>
</dbReference>
<organism evidence="1 2">
    <name type="scientific">Bifidobacterium santillanense</name>
    <dbReference type="NCBI Taxonomy" id="2809028"/>
    <lineage>
        <taxon>Bacteria</taxon>
        <taxon>Bacillati</taxon>
        <taxon>Actinomycetota</taxon>
        <taxon>Actinomycetes</taxon>
        <taxon>Bifidobacteriales</taxon>
        <taxon>Bifidobacteriaceae</taxon>
        <taxon>Bifidobacterium</taxon>
    </lineage>
</organism>
<sequence>MSAVLPTAKAHRIGEPIMLTQEDIDRERHEIETEYGTADELRSTRDFIGLTLQQRLALERLDDLDFLEGK</sequence>
<proteinExistence type="predicted"/>
<protein>
    <submittedName>
        <fullName evidence="1">Uncharacterized protein</fullName>
    </submittedName>
</protein>
<keyword evidence="2" id="KW-1185">Reference proteome</keyword>
<evidence type="ECO:0000313" key="2">
    <source>
        <dbReference type="Proteomes" id="UP000773064"/>
    </source>
</evidence>
<name>A0ABS5USE8_9BIFI</name>
<dbReference type="RefSeq" id="WP_214359095.1">
    <property type="nucleotide sequence ID" value="NZ_JAFEJS010000018.1"/>
</dbReference>
<dbReference type="Proteomes" id="UP000773064">
    <property type="component" value="Unassembled WGS sequence"/>
</dbReference>
<evidence type="ECO:0000313" key="1">
    <source>
        <dbReference type="EMBL" id="MBT1173860.1"/>
    </source>
</evidence>
<accession>A0ABS5USE8</accession>